<proteinExistence type="predicted"/>
<dbReference type="EMBL" id="CM043016">
    <property type="protein sequence ID" value="KAI4467131.1"/>
    <property type="molecule type" value="Genomic_DNA"/>
</dbReference>
<accession>A0ACB9TJZ9</accession>
<gene>
    <name evidence="1" type="ORF">MML48_2g00018917</name>
</gene>
<protein>
    <submittedName>
        <fullName evidence="1">L1 transposable element-related</fullName>
    </submittedName>
</protein>
<evidence type="ECO:0000313" key="1">
    <source>
        <dbReference type="EMBL" id="KAI4467131.1"/>
    </source>
</evidence>
<reference evidence="1" key="1">
    <citation type="submission" date="2022-04" db="EMBL/GenBank/DDBJ databases">
        <title>Chromosome-scale genome assembly of Holotrichia oblita Faldermann.</title>
        <authorList>
            <person name="Rongchong L."/>
        </authorList>
    </citation>
    <scope>NUCLEOTIDE SEQUENCE</scope>
    <source>
        <strain evidence="1">81SQS9</strain>
    </source>
</reference>
<evidence type="ECO:0000313" key="2">
    <source>
        <dbReference type="Proteomes" id="UP001056778"/>
    </source>
</evidence>
<sequence>MGDSEGRVTRSKSNDADECLIQKVVEKELSNKQFLDKLVETIKDILQVHETRLTNLEDGIVSTNNKISNILDNLEYQEQYSRSNNLRVFGLPETPTENVENTIVELCEKKLGIKITANDIDSCHRLSGKEGSQRPIIVKFCRRSVRDIIFKFKRKLKGSKIIIREDLTKRRFAVLQDLVKKFDRKSVFTSSGNIFVVISGVVKKIKYLSDLEQVMANSSKKR</sequence>
<keyword evidence="2" id="KW-1185">Reference proteome</keyword>
<dbReference type="Proteomes" id="UP001056778">
    <property type="component" value="Chromosome 2"/>
</dbReference>
<comment type="caution">
    <text evidence="1">The sequence shown here is derived from an EMBL/GenBank/DDBJ whole genome shotgun (WGS) entry which is preliminary data.</text>
</comment>
<name>A0ACB9TJZ9_HOLOL</name>
<organism evidence="1 2">
    <name type="scientific">Holotrichia oblita</name>
    <name type="common">Chafer beetle</name>
    <dbReference type="NCBI Taxonomy" id="644536"/>
    <lineage>
        <taxon>Eukaryota</taxon>
        <taxon>Metazoa</taxon>
        <taxon>Ecdysozoa</taxon>
        <taxon>Arthropoda</taxon>
        <taxon>Hexapoda</taxon>
        <taxon>Insecta</taxon>
        <taxon>Pterygota</taxon>
        <taxon>Neoptera</taxon>
        <taxon>Endopterygota</taxon>
        <taxon>Coleoptera</taxon>
        <taxon>Polyphaga</taxon>
        <taxon>Scarabaeiformia</taxon>
        <taxon>Scarabaeidae</taxon>
        <taxon>Melolonthinae</taxon>
        <taxon>Holotrichia</taxon>
    </lineage>
</organism>